<dbReference type="EMBL" id="PEIB01000014">
    <property type="protein sequence ID" value="RXJ72954.1"/>
    <property type="molecule type" value="Genomic_DNA"/>
</dbReference>
<feature type="chain" id="PRO_5020963149" description="Type IV secretion system putative lipoprotein virB7" evidence="3">
    <location>
        <begin position="22"/>
        <end position="191"/>
    </location>
</feature>
<name>A0A4Q0YS51_9GAMM</name>
<gene>
    <name evidence="4" type="ORF">CS022_12835</name>
</gene>
<keyword evidence="2 3" id="KW-0732">Signal</keyword>
<protein>
    <recommendedName>
        <fullName evidence="1">Type IV secretion system putative lipoprotein virB7</fullName>
    </recommendedName>
</protein>
<evidence type="ECO:0000313" key="4">
    <source>
        <dbReference type="EMBL" id="RXJ72954.1"/>
    </source>
</evidence>
<evidence type="ECO:0000313" key="5">
    <source>
        <dbReference type="Proteomes" id="UP000290287"/>
    </source>
</evidence>
<keyword evidence="5" id="KW-1185">Reference proteome</keyword>
<dbReference type="Pfam" id="PF08139">
    <property type="entry name" value="LPAM_1"/>
    <property type="match status" value="1"/>
</dbReference>
<dbReference type="InterPro" id="IPR012640">
    <property type="entry name" value="Membr_lipoprot_lipid_attach_CS"/>
</dbReference>
<dbReference type="AlphaFoldDB" id="A0A4Q0YS51"/>
<dbReference type="InterPro" id="IPR005619">
    <property type="entry name" value="Uncharacterised_YajG"/>
</dbReference>
<organism evidence="4 5">
    <name type="scientific">Veronia nyctiphanis</name>
    <dbReference type="NCBI Taxonomy" id="1278244"/>
    <lineage>
        <taxon>Bacteria</taxon>
        <taxon>Pseudomonadati</taxon>
        <taxon>Pseudomonadota</taxon>
        <taxon>Gammaproteobacteria</taxon>
        <taxon>Vibrionales</taxon>
        <taxon>Vibrionaceae</taxon>
        <taxon>Veronia</taxon>
    </lineage>
</organism>
<dbReference type="OrthoDB" id="5900953at2"/>
<dbReference type="RefSeq" id="WP_129122592.1">
    <property type="nucleotide sequence ID" value="NZ_PEIB01000014.1"/>
</dbReference>
<evidence type="ECO:0000256" key="1">
    <source>
        <dbReference type="ARBA" id="ARBA00017922"/>
    </source>
</evidence>
<dbReference type="Proteomes" id="UP000290287">
    <property type="component" value="Unassembled WGS sequence"/>
</dbReference>
<proteinExistence type="predicted"/>
<dbReference type="Pfam" id="PF03923">
    <property type="entry name" value="Lipoprotein_16"/>
    <property type="match status" value="1"/>
</dbReference>
<comment type="caution">
    <text evidence="4">The sequence shown here is derived from an EMBL/GenBank/DDBJ whole genome shotgun (WGS) entry which is preliminary data.</text>
</comment>
<reference evidence="4 5" key="1">
    <citation type="submission" date="2017-10" db="EMBL/GenBank/DDBJ databases">
        <title>Nyctiphanis sp. nov., isolated from the stomach of the euphausiid Nyctiphanes simplex (Hansen, 1911) in the Gulf of California.</title>
        <authorList>
            <person name="Gomez-Gil B."/>
            <person name="Aguilar-Mendez M."/>
            <person name="Lopez-Cortes A."/>
            <person name="Gomez-Gutierrez J."/>
            <person name="Roque A."/>
            <person name="Lang E."/>
            <person name="Gonzalez-Castillo A."/>
        </authorList>
    </citation>
    <scope>NUCLEOTIDE SEQUENCE [LARGE SCALE GENOMIC DNA]</scope>
    <source>
        <strain evidence="4 5">CAIM 600</strain>
    </source>
</reference>
<evidence type="ECO:0000256" key="2">
    <source>
        <dbReference type="ARBA" id="ARBA00022729"/>
    </source>
</evidence>
<accession>A0A4Q0YS51</accession>
<sequence>MKKLFSAIGLTLILSACSAPQAPQLNIAPKPAQVSASQENMGKAIDLSSRDLRTAQYVAVIDNGRRSVDPIHATANLRVALEDALRQQLNAQGFKVSSGTEGKLRMDLLEALVKVKHNVFNHEMDSQVQIQLVAETDKGKFVKRYRGQSKIEDAGSASNADMELALNTLLEAVLKDIANDKQLTQYMDQNF</sequence>
<dbReference type="PROSITE" id="PS51257">
    <property type="entry name" value="PROKAR_LIPOPROTEIN"/>
    <property type="match status" value="1"/>
</dbReference>
<feature type="signal peptide" evidence="3">
    <location>
        <begin position="1"/>
        <end position="21"/>
    </location>
</feature>
<evidence type="ECO:0000256" key="3">
    <source>
        <dbReference type="SAM" id="SignalP"/>
    </source>
</evidence>